<evidence type="ECO:0000256" key="1">
    <source>
        <dbReference type="ARBA" id="ARBA00022737"/>
    </source>
</evidence>
<evidence type="ECO:0000313" key="4">
    <source>
        <dbReference type="EMBL" id="TMW69750.1"/>
    </source>
</evidence>
<feature type="repeat" description="ANK" evidence="3">
    <location>
        <begin position="149"/>
        <end position="178"/>
    </location>
</feature>
<dbReference type="PROSITE" id="PS50088">
    <property type="entry name" value="ANK_REPEAT"/>
    <property type="match status" value="2"/>
</dbReference>
<dbReference type="Pfam" id="PF12796">
    <property type="entry name" value="Ank_2"/>
    <property type="match status" value="1"/>
</dbReference>
<dbReference type="SUPFAM" id="SSF48403">
    <property type="entry name" value="Ankyrin repeat"/>
    <property type="match status" value="1"/>
</dbReference>
<dbReference type="InterPro" id="IPR002110">
    <property type="entry name" value="Ankyrin_rpt"/>
</dbReference>
<proteinExistence type="predicted"/>
<evidence type="ECO:0000256" key="2">
    <source>
        <dbReference type="ARBA" id="ARBA00023043"/>
    </source>
</evidence>
<accession>A0A8K1FMU4</accession>
<dbReference type="PANTHER" id="PTHR24198">
    <property type="entry name" value="ANKYRIN REPEAT AND PROTEIN KINASE DOMAIN-CONTAINING PROTEIN"/>
    <property type="match status" value="1"/>
</dbReference>
<dbReference type="Pfam" id="PF00023">
    <property type="entry name" value="Ank"/>
    <property type="match status" value="1"/>
</dbReference>
<dbReference type="InterPro" id="IPR036770">
    <property type="entry name" value="Ankyrin_rpt-contain_sf"/>
</dbReference>
<evidence type="ECO:0000256" key="3">
    <source>
        <dbReference type="PROSITE-ProRule" id="PRU00023"/>
    </source>
</evidence>
<keyword evidence="5" id="KW-1185">Reference proteome</keyword>
<protein>
    <recommendedName>
        <fullName evidence="6">Ankyrin repeat protein</fullName>
    </recommendedName>
</protein>
<dbReference type="AlphaFoldDB" id="A0A8K1FMU4"/>
<comment type="caution">
    <text evidence="4">The sequence shown here is derived from an EMBL/GenBank/DDBJ whole genome shotgun (WGS) entry which is preliminary data.</text>
</comment>
<feature type="repeat" description="ANK" evidence="3">
    <location>
        <begin position="179"/>
        <end position="211"/>
    </location>
</feature>
<organism evidence="4 5">
    <name type="scientific">Pythium oligandrum</name>
    <name type="common">Mycoparasitic fungus</name>
    <dbReference type="NCBI Taxonomy" id="41045"/>
    <lineage>
        <taxon>Eukaryota</taxon>
        <taxon>Sar</taxon>
        <taxon>Stramenopiles</taxon>
        <taxon>Oomycota</taxon>
        <taxon>Peronosporomycetes</taxon>
        <taxon>Pythiales</taxon>
        <taxon>Pythiaceae</taxon>
        <taxon>Pythium</taxon>
    </lineage>
</organism>
<dbReference type="Gene3D" id="1.25.40.20">
    <property type="entry name" value="Ankyrin repeat-containing domain"/>
    <property type="match status" value="2"/>
</dbReference>
<name>A0A8K1FMU4_PYTOL</name>
<evidence type="ECO:0000313" key="5">
    <source>
        <dbReference type="Proteomes" id="UP000794436"/>
    </source>
</evidence>
<dbReference type="OrthoDB" id="116797at2759"/>
<dbReference type="SMART" id="SM00248">
    <property type="entry name" value="ANK"/>
    <property type="match status" value="5"/>
</dbReference>
<reference evidence="4" key="1">
    <citation type="submission" date="2019-03" db="EMBL/GenBank/DDBJ databases">
        <title>Long read genome sequence of the mycoparasitic Pythium oligandrum ATCC 38472 isolated from sugarbeet rhizosphere.</title>
        <authorList>
            <person name="Gaulin E."/>
        </authorList>
    </citation>
    <scope>NUCLEOTIDE SEQUENCE</scope>
    <source>
        <strain evidence="4">ATCC 38472_TT</strain>
    </source>
</reference>
<gene>
    <name evidence="4" type="ORF">Poli38472_001906</name>
</gene>
<dbReference type="PROSITE" id="PS50297">
    <property type="entry name" value="ANK_REP_REGION"/>
    <property type="match status" value="2"/>
</dbReference>
<keyword evidence="1" id="KW-0677">Repeat</keyword>
<dbReference type="Proteomes" id="UP000794436">
    <property type="component" value="Unassembled WGS sequence"/>
</dbReference>
<evidence type="ECO:0008006" key="6">
    <source>
        <dbReference type="Google" id="ProtNLM"/>
    </source>
</evidence>
<sequence>MKKERCDAASGVESIELDATVVATIRFKAVPPQLLEVDIALCDAAAAGQVDMYNSTPLFVAATGGCTGAVDTLLKHGAEISCSVLYETCHYGQAEAVAILLDHGAKVFANTGQQNPMCAAARPGSVKILELLHECGFDINPSDQGMISTPLHEASEIGYVAVVEWLLTHGANVDATDGAGKTSLHHAVNRRHSDVVTSLLDHGAQADIQDTVRSYRASRGKYDIVQLLLANVSNTQRNLTVTS</sequence>
<dbReference type="EMBL" id="SPLM01000001">
    <property type="protein sequence ID" value="TMW69750.1"/>
    <property type="molecule type" value="Genomic_DNA"/>
</dbReference>
<keyword evidence="2 3" id="KW-0040">ANK repeat</keyword>
<dbReference type="PANTHER" id="PTHR24198:SF165">
    <property type="entry name" value="ANKYRIN REPEAT-CONTAINING PROTEIN-RELATED"/>
    <property type="match status" value="1"/>
</dbReference>